<keyword evidence="3" id="KW-1185">Reference proteome</keyword>
<feature type="domain" description="EF-hand" evidence="1">
    <location>
        <begin position="38"/>
        <end position="70"/>
    </location>
</feature>
<dbReference type="InterPro" id="IPR018247">
    <property type="entry name" value="EF_Hand_1_Ca_BS"/>
</dbReference>
<dbReference type="AlphaFoldDB" id="A0A812KSW4"/>
<dbReference type="GO" id="GO:0005509">
    <property type="term" value="F:calcium ion binding"/>
    <property type="evidence" value="ECO:0007669"/>
    <property type="project" value="InterPro"/>
</dbReference>
<dbReference type="InterPro" id="IPR002048">
    <property type="entry name" value="EF_hand_dom"/>
</dbReference>
<dbReference type="Gene3D" id="1.10.238.10">
    <property type="entry name" value="EF-hand"/>
    <property type="match status" value="1"/>
</dbReference>
<comment type="caution">
    <text evidence="2">The sequence shown here is derived from an EMBL/GenBank/DDBJ whole genome shotgun (WGS) entry which is preliminary data.</text>
</comment>
<accession>A0A812KSW4</accession>
<dbReference type="PROSITE" id="PS00018">
    <property type="entry name" value="EF_HAND_1"/>
    <property type="match status" value="1"/>
</dbReference>
<evidence type="ECO:0000259" key="1">
    <source>
        <dbReference type="PROSITE" id="PS50222"/>
    </source>
</evidence>
<evidence type="ECO:0000313" key="2">
    <source>
        <dbReference type="EMBL" id="CAE7233967.1"/>
    </source>
</evidence>
<organism evidence="2 3">
    <name type="scientific">Symbiodinium necroappetens</name>
    <dbReference type="NCBI Taxonomy" id="1628268"/>
    <lineage>
        <taxon>Eukaryota</taxon>
        <taxon>Sar</taxon>
        <taxon>Alveolata</taxon>
        <taxon>Dinophyceae</taxon>
        <taxon>Suessiales</taxon>
        <taxon>Symbiodiniaceae</taxon>
        <taxon>Symbiodinium</taxon>
    </lineage>
</organism>
<reference evidence="2" key="1">
    <citation type="submission" date="2021-02" db="EMBL/GenBank/DDBJ databases">
        <authorList>
            <person name="Dougan E. K."/>
            <person name="Rhodes N."/>
            <person name="Thang M."/>
            <person name="Chan C."/>
        </authorList>
    </citation>
    <scope>NUCLEOTIDE SEQUENCE</scope>
</reference>
<feature type="non-terminal residue" evidence="2">
    <location>
        <position position="1"/>
    </location>
</feature>
<sequence length="70" mass="8040">MTATSDSAVFDLRDIENLDEDEAQDLAAERLKEFCKECCGSVLRAWAHVFDSNNDQRISRVEFQNGMRKL</sequence>
<protein>
    <recommendedName>
        <fullName evidence="1">EF-hand domain-containing protein</fullName>
    </recommendedName>
</protein>
<dbReference type="Proteomes" id="UP000601435">
    <property type="component" value="Unassembled WGS sequence"/>
</dbReference>
<proteinExistence type="predicted"/>
<evidence type="ECO:0000313" key="3">
    <source>
        <dbReference type="Proteomes" id="UP000601435"/>
    </source>
</evidence>
<name>A0A812KSW4_9DINO</name>
<dbReference type="PROSITE" id="PS50222">
    <property type="entry name" value="EF_HAND_2"/>
    <property type="match status" value="1"/>
</dbReference>
<dbReference type="EMBL" id="CAJNJA010008200">
    <property type="protein sequence ID" value="CAE7233967.1"/>
    <property type="molecule type" value="Genomic_DNA"/>
</dbReference>
<gene>
    <name evidence="2" type="ORF">SNEC2469_LOCUS3797</name>
</gene>